<dbReference type="SMART" id="SM00944">
    <property type="entry name" value="Pro-kuma_activ"/>
    <property type="match status" value="1"/>
</dbReference>
<keyword evidence="3 8" id="KW-0479">Metal-binding</keyword>
<feature type="binding site" evidence="8">
    <location>
        <position position="693"/>
    </location>
    <ligand>
        <name>Ca(2+)</name>
        <dbReference type="ChEBI" id="CHEBI:29108"/>
    </ligand>
</feature>
<evidence type="ECO:0000256" key="9">
    <source>
        <dbReference type="SAM" id="SignalP"/>
    </source>
</evidence>
<dbReference type="Pfam" id="PF09286">
    <property type="entry name" value="Pro-kuma_activ"/>
    <property type="match status" value="1"/>
</dbReference>
<evidence type="ECO:0000256" key="6">
    <source>
        <dbReference type="ARBA" id="ARBA00022837"/>
    </source>
</evidence>
<dbReference type="GO" id="GO:0004252">
    <property type="term" value="F:serine-type endopeptidase activity"/>
    <property type="evidence" value="ECO:0007669"/>
    <property type="project" value="UniProtKB-UniRule"/>
</dbReference>
<keyword evidence="6 8" id="KW-0106">Calcium</keyword>
<dbReference type="CDD" id="cd04056">
    <property type="entry name" value="Peptidases_S53"/>
    <property type="match status" value="1"/>
</dbReference>
<dbReference type="GO" id="GO:0006508">
    <property type="term" value="P:proteolysis"/>
    <property type="evidence" value="ECO:0007669"/>
    <property type="project" value="UniProtKB-KW"/>
</dbReference>
<dbReference type="SUPFAM" id="SSF52743">
    <property type="entry name" value="Subtilisin-like"/>
    <property type="match status" value="1"/>
</dbReference>
<feature type="signal peptide" evidence="9">
    <location>
        <begin position="1"/>
        <end position="25"/>
    </location>
</feature>
<evidence type="ECO:0000313" key="12">
    <source>
        <dbReference type="Proteomes" id="UP001271007"/>
    </source>
</evidence>
<keyword evidence="5 8" id="KW-0720">Serine protease</keyword>
<evidence type="ECO:0000256" key="7">
    <source>
        <dbReference type="ARBA" id="ARBA00023145"/>
    </source>
</evidence>
<reference evidence="11" key="1">
    <citation type="submission" date="2023-04" db="EMBL/GenBank/DDBJ databases">
        <title>Black Yeasts Isolated from many extreme environments.</title>
        <authorList>
            <person name="Coleine C."/>
            <person name="Stajich J.E."/>
            <person name="Selbmann L."/>
        </authorList>
    </citation>
    <scope>NUCLEOTIDE SEQUENCE</scope>
    <source>
        <strain evidence="11">CCFEE 5312</strain>
    </source>
</reference>
<dbReference type="GO" id="GO:0005576">
    <property type="term" value="C:extracellular region"/>
    <property type="evidence" value="ECO:0007669"/>
    <property type="project" value="UniProtKB-SubCell"/>
</dbReference>
<dbReference type="PANTHER" id="PTHR14218:SF19">
    <property type="entry name" value="SERINE PROTEASE AORO, PUTATIVE (AFU_ORTHOLOGUE AFUA_6G10250)-RELATED"/>
    <property type="match status" value="1"/>
</dbReference>
<protein>
    <recommendedName>
        <fullName evidence="10">Peptidase S53 domain-containing protein</fullName>
    </recommendedName>
</protein>
<gene>
    <name evidence="11" type="ORF">LTR09_005485</name>
</gene>
<evidence type="ECO:0000313" key="11">
    <source>
        <dbReference type="EMBL" id="KAK3053316.1"/>
    </source>
</evidence>
<proteinExistence type="predicted"/>
<feature type="active site" description="Charge relay system" evidence="8">
    <location>
        <position position="631"/>
    </location>
</feature>
<dbReference type="AlphaFoldDB" id="A0AAJ0DMN7"/>
<keyword evidence="2 8" id="KW-0645">Protease</keyword>
<evidence type="ECO:0000256" key="1">
    <source>
        <dbReference type="ARBA" id="ARBA00004239"/>
    </source>
</evidence>
<name>A0AAJ0DMN7_9PEZI</name>
<comment type="subcellular location">
    <subcellularLocation>
        <location evidence="1">Secreted</location>
        <location evidence="1">Extracellular space</location>
    </subcellularLocation>
</comment>
<dbReference type="SUPFAM" id="SSF54897">
    <property type="entry name" value="Protease propeptides/inhibitors"/>
    <property type="match status" value="1"/>
</dbReference>
<dbReference type="PROSITE" id="PS51695">
    <property type="entry name" value="SEDOLISIN"/>
    <property type="match status" value="1"/>
</dbReference>
<feature type="binding site" evidence="8">
    <location>
        <position position="672"/>
    </location>
    <ligand>
        <name>Ca(2+)</name>
        <dbReference type="ChEBI" id="CHEBI:29108"/>
    </ligand>
</feature>
<feature type="domain" description="Peptidase S53" evidence="10">
    <location>
        <begin position="266"/>
        <end position="713"/>
    </location>
</feature>
<feature type="binding site" evidence="8">
    <location>
        <position position="691"/>
    </location>
    <ligand>
        <name>Ca(2+)</name>
        <dbReference type="ChEBI" id="CHEBI:29108"/>
    </ligand>
</feature>
<accession>A0AAJ0DMN7</accession>
<sequence length="716" mass="78819">MARILQWIVAYAAVVAALPAPPAQGWSTSASSAVLPSHVVHKERSPSTSRVIPLTHVVHEERNLLASRWVRRDRVPPSTKLPIRIGLTQRNLENGPNYLRDIADPHSHNFGKHWTAEQVIDAFKPAQDTVDAVRSWLVDAGFSNRSITHTQNQAWLAFDATVNQMEELLHTEFWEFQDHHTGSIAPACDRYHIPRHVQKHIDYITPGIRLLPPLHSPPKHMNRGLADNHSTESGHNHTEVYGEWAFPPSWIEVTDPKSNLEVCNQTITPACISALYDIPPAHLADPSNSMGIFQTSMQMWDQPDLDNFFDWYTDIPDGTHPVNKLVDGAVATSNISTAGPEVMLDLEIAYPIVYPQTITIWNVDDMHKQASEIGPNAFGKYNGMFNTFLDAIDGSYCTSCAYGECGNLPRVDPIYPNMLPGPDGYQGELQCGVFEPTNVISVSYGFVETEVPIAYQKRQCMEFLKLGLRGTSFIFASGDSGVAEHACYGPDEDIFSPSWPGNCPWVTTVGATGLYNNRSVHERESAAFGTYPNSSHIFSSGGGFSNVYPAPWYQETALDAFFGEHDPPYTSYSGLVSDHASPYAMPDVAALAGTSGGIYNRVGRGIPDVATNGDQSVTRFRGYWLPGSGASMSAPIFAAIINRINEERLVAGKSTLGFLNPTLYKYPEMLNDITNGTNPGCGTPGFSAVEGWDPLTGHGTPNYPRMLEVFMSLPWT</sequence>
<dbReference type="Proteomes" id="UP001271007">
    <property type="component" value="Unassembled WGS sequence"/>
</dbReference>
<keyword evidence="7" id="KW-0865">Zymogen</keyword>
<dbReference type="GO" id="GO:0008240">
    <property type="term" value="F:tripeptidyl-peptidase activity"/>
    <property type="evidence" value="ECO:0007669"/>
    <property type="project" value="TreeGrafter"/>
</dbReference>
<dbReference type="InterPro" id="IPR030400">
    <property type="entry name" value="Sedolisin_dom"/>
</dbReference>
<dbReference type="CDD" id="cd11377">
    <property type="entry name" value="Pro-peptidase_S53"/>
    <property type="match status" value="1"/>
</dbReference>
<comment type="cofactor">
    <cofactor evidence="8">
        <name>Ca(2+)</name>
        <dbReference type="ChEBI" id="CHEBI:29108"/>
    </cofactor>
    <text evidence="8">Binds 1 Ca(2+) ion per subunit.</text>
</comment>
<dbReference type="InterPro" id="IPR015366">
    <property type="entry name" value="S53_propep"/>
</dbReference>
<comment type="caution">
    <text evidence="11">The sequence shown here is derived from an EMBL/GenBank/DDBJ whole genome shotgun (WGS) entry which is preliminary data.</text>
</comment>
<evidence type="ECO:0000256" key="3">
    <source>
        <dbReference type="ARBA" id="ARBA00022723"/>
    </source>
</evidence>
<organism evidence="11 12">
    <name type="scientific">Extremus antarcticus</name>
    <dbReference type="NCBI Taxonomy" id="702011"/>
    <lineage>
        <taxon>Eukaryota</taxon>
        <taxon>Fungi</taxon>
        <taxon>Dikarya</taxon>
        <taxon>Ascomycota</taxon>
        <taxon>Pezizomycotina</taxon>
        <taxon>Dothideomycetes</taxon>
        <taxon>Dothideomycetidae</taxon>
        <taxon>Mycosphaerellales</taxon>
        <taxon>Extremaceae</taxon>
        <taxon>Extremus</taxon>
    </lineage>
</organism>
<evidence type="ECO:0000256" key="8">
    <source>
        <dbReference type="PROSITE-ProRule" id="PRU01032"/>
    </source>
</evidence>
<feature type="chain" id="PRO_5042555487" description="Peptidase S53 domain-containing protein" evidence="9">
    <location>
        <begin position="26"/>
        <end position="716"/>
    </location>
</feature>
<keyword evidence="4 8" id="KW-0378">Hydrolase</keyword>
<dbReference type="GO" id="GO:0046872">
    <property type="term" value="F:metal ion binding"/>
    <property type="evidence" value="ECO:0007669"/>
    <property type="project" value="UniProtKB-UniRule"/>
</dbReference>
<dbReference type="PANTHER" id="PTHR14218">
    <property type="entry name" value="PROTEASE S8 TRIPEPTIDYL PEPTIDASE I CLN2"/>
    <property type="match status" value="1"/>
</dbReference>
<dbReference type="InterPro" id="IPR050819">
    <property type="entry name" value="Tripeptidyl-peptidase_I"/>
</dbReference>
<evidence type="ECO:0000259" key="10">
    <source>
        <dbReference type="PROSITE" id="PS51695"/>
    </source>
</evidence>
<evidence type="ECO:0000256" key="4">
    <source>
        <dbReference type="ARBA" id="ARBA00022801"/>
    </source>
</evidence>
<dbReference type="EMBL" id="JAWDJX010000016">
    <property type="protein sequence ID" value="KAK3053316.1"/>
    <property type="molecule type" value="Genomic_DNA"/>
</dbReference>
<keyword evidence="9" id="KW-0732">Signal</keyword>
<dbReference type="Gene3D" id="3.40.50.200">
    <property type="entry name" value="Peptidase S8/S53 domain"/>
    <property type="match status" value="1"/>
</dbReference>
<feature type="active site" description="Charge relay system" evidence="8">
    <location>
        <position position="345"/>
    </location>
</feature>
<evidence type="ECO:0000256" key="5">
    <source>
        <dbReference type="ARBA" id="ARBA00022825"/>
    </source>
</evidence>
<dbReference type="InterPro" id="IPR036852">
    <property type="entry name" value="Peptidase_S8/S53_dom_sf"/>
</dbReference>
<evidence type="ECO:0000256" key="2">
    <source>
        <dbReference type="ARBA" id="ARBA00022670"/>
    </source>
</evidence>
<feature type="binding site" evidence="8">
    <location>
        <position position="673"/>
    </location>
    <ligand>
        <name>Ca(2+)</name>
        <dbReference type="ChEBI" id="CHEBI:29108"/>
    </ligand>
</feature>
<feature type="active site" description="Charge relay system" evidence="8">
    <location>
        <position position="341"/>
    </location>
</feature>
<keyword evidence="12" id="KW-1185">Reference proteome</keyword>